<evidence type="ECO:0000259" key="2">
    <source>
        <dbReference type="Pfam" id="PF03070"/>
    </source>
</evidence>
<dbReference type="AlphaFoldDB" id="A0A1Y2T3Z1"/>
<feature type="domain" description="Thiaminase-2/PQQC" evidence="2">
    <location>
        <begin position="149"/>
        <end position="244"/>
    </location>
</feature>
<dbReference type="EMBL" id="NEKC01000001">
    <property type="protein sequence ID" value="OTA30243.1"/>
    <property type="molecule type" value="Genomic_DNA"/>
</dbReference>
<dbReference type="RefSeq" id="WP_086105885.1">
    <property type="nucleotide sequence ID" value="NZ_NEKB01000001.1"/>
</dbReference>
<dbReference type="SUPFAM" id="SSF48613">
    <property type="entry name" value="Heme oxygenase-like"/>
    <property type="match status" value="1"/>
</dbReference>
<organism evidence="3 4">
    <name type="scientific">Alloscardovia macacae</name>
    <dbReference type="NCBI Taxonomy" id="1160091"/>
    <lineage>
        <taxon>Bacteria</taxon>
        <taxon>Bacillati</taxon>
        <taxon>Actinomycetota</taxon>
        <taxon>Actinomycetes</taxon>
        <taxon>Bifidobacteriales</taxon>
        <taxon>Bifidobacteriaceae</taxon>
        <taxon>Alloscardovia</taxon>
    </lineage>
</organism>
<comment type="caution">
    <text evidence="3">The sequence shown here is derived from an EMBL/GenBank/DDBJ whole genome shotgun (WGS) entry which is preliminary data.</text>
</comment>
<feature type="domain" description="Thiaminase-2/PQQC" evidence="2">
    <location>
        <begin position="12"/>
        <end position="123"/>
    </location>
</feature>
<evidence type="ECO:0000313" key="4">
    <source>
        <dbReference type="Proteomes" id="UP000243540"/>
    </source>
</evidence>
<dbReference type="PANTHER" id="PTHR43198:SF2">
    <property type="entry name" value="SI:CH1073-67J19.1-RELATED"/>
    <property type="match status" value="1"/>
</dbReference>
<evidence type="ECO:0000313" key="3">
    <source>
        <dbReference type="EMBL" id="OTA30243.1"/>
    </source>
</evidence>
<dbReference type="GO" id="GO:0005829">
    <property type="term" value="C:cytosol"/>
    <property type="evidence" value="ECO:0007669"/>
    <property type="project" value="TreeGrafter"/>
</dbReference>
<dbReference type="Gene3D" id="1.20.910.10">
    <property type="entry name" value="Heme oxygenase-like"/>
    <property type="match status" value="1"/>
</dbReference>
<dbReference type="InterPro" id="IPR004305">
    <property type="entry name" value="Thiaminase-2/PQQC"/>
</dbReference>
<accession>A0A1Y2T3Z1</accession>
<comment type="pathway">
    <text evidence="1">Cofactor biosynthesis; thiamine diphosphate biosynthesis.</text>
</comment>
<reference evidence="3 4" key="1">
    <citation type="submission" date="2017-04" db="EMBL/GenBank/DDBJ databases">
        <title>Draft genome sequences of Alloscardovia macacae UMA81211 and UMA81212 isolated from the feces of a rhesus macaque (Macaca mulatta).</title>
        <authorList>
            <person name="Albert K."/>
            <person name="Sela D.A."/>
        </authorList>
    </citation>
    <scope>NUCLEOTIDE SEQUENCE [LARGE SCALE GENOMIC DNA]</scope>
    <source>
        <strain evidence="3 4">UMA81212</strain>
    </source>
</reference>
<sequence>MTFMTDVHALTTDIWEESSRVSFLTDMGEGRLDKERFCSYIIQDSLYLRDYARAYAYGLIASETLADMQIFGAGIGAINDVENTTRLDYLADFGLTDADVEKRAKLPECEAYTEFLLEVASDAASNASSDASSDAASADASGSDATDASTSGVPEILAAVMPCAAGYYAVFQKVLERYPAVLDSYYGPLVADYTSQKYGDICRMWSEFTDRVCAGLPEERLARLRDIYRQGSLHELYFWQMASRGE</sequence>
<dbReference type="STRING" id="1160091.B9T39_00620"/>
<dbReference type="Proteomes" id="UP000243540">
    <property type="component" value="Unassembled WGS sequence"/>
</dbReference>
<dbReference type="OrthoDB" id="34166at2"/>
<name>A0A1Y2T3Z1_9BIFI</name>
<evidence type="ECO:0000256" key="1">
    <source>
        <dbReference type="ARBA" id="ARBA00004948"/>
    </source>
</evidence>
<gene>
    <name evidence="3" type="ORF">B9T39_00620</name>
</gene>
<dbReference type="InterPro" id="IPR016084">
    <property type="entry name" value="Haem_Oase-like_multi-hlx"/>
</dbReference>
<protein>
    <recommendedName>
        <fullName evidence="2">Thiaminase-2/PQQC domain-containing protein</fullName>
    </recommendedName>
</protein>
<dbReference type="PANTHER" id="PTHR43198">
    <property type="entry name" value="BIFUNCTIONAL TH2 PROTEIN"/>
    <property type="match status" value="1"/>
</dbReference>
<dbReference type="Pfam" id="PF03070">
    <property type="entry name" value="TENA_THI-4"/>
    <property type="match status" value="2"/>
</dbReference>
<proteinExistence type="predicted"/>
<dbReference type="InterPro" id="IPR050967">
    <property type="entry name" value="Thiamine_Salvage_TenA"/>
</dbReference>